<evidence type="ECO:0000259" key="1">
    <source>
        <dbReference type="SMART" id="SM00635"/>
    </source>
</evidence>
<name>A0A4S4BPW1_9BACL</name>
<dbReference type="RefSeq" id="WP_136371192.1">
    <property type="nucleotide sequence ID" value="NZ_SSOB01000022.1"/>
</dbReference>
<dbReference type="InterPro" id="IPR003343">
    <property type="entry name" value="Big_2"/>
</dbReference>
<keyword evidence="3" id="KW-1185">Reference proteome</keyword>
<feature type="domain" description="BIG2" evidence="1">
    <location>
        <begin position="1267"/>
        <end position="1339"/>
    </location>
</feature>
<organism evidence="2 3">
    <name type="scientific">Cohnella fermenti</name>
    <dbReference type="NCBI Taxonomy" id="2565925"/>
    <lineage>
        <taxon>Bacteria</taxon>
        <taxon>Bacillati</taxon>
        <taxon>Bacillota</taxon>
        <taxon>Bacilli</taxon>
        <taxon>Bacillales</taxon>
        <taxon>Paenibacillaceae</taxon>
        <taxon>Cohnella</taxon>
    </lineage>
</organism>
<feature type="domain" description="BIG2" evidence="1">
    <location>
        <begin position="1363"/>
        <end position="1439"/>
    </location>
</feature>
<evidence type="ECO:0000313" key="2">
    <source>
        <dbReference type="EMBL" id="THF76945.1"/>
    </source>
</evidence>
<sequence>MVRSIRGKINLLLTIAMLVSLFASIGGIAKIAAAADSTVTVTLKSSATASKKEKNKTVTSTAAFVTVSNSSLYANSSTSSGSAQQFDLKIWSDGTVSFLSKSGTNQYVTVSSSGTVSMTTISNGSMTSAEKFAMIPSDNDYTFKSLKSNKFLSASTTYDDNFRLAADQSSNTGTAQLFTLKVVSSTNPTSTQSEIRILEITDSGESDLSSLFASYTSPKITVETLRMKQFVALRDDLDGKYDAIYIGKGSYNATLVGTDQNHNTTDLMNDITDLKMNEIKADYIERGLPVIVYSQGANSSTSGSGAYFQNTAGKLKTAFKAYVGSDSTPSASTSYVPVSSTDNVIFVGDLNLLTAKTFLDKTDLFAYAAARPRLTISSKPTDYTANTNYLYKAGDTMDFTFSVGNISDISKRSLTAKLYIGIDYVLTFGAEQLVTAQPVAQLAGNTLSFRLPKGYSGVHYWKLEIEDTASGLKDAQFGVIRFRDEITKINVLQILPGTGSGQDASSLTKSGNMNQSYLKSNDYEITITTTNIAAFNSTGYKQLNGYYDMLIFGFADVYNELTAIEANAAKAVQDYIATGQSVMFTHDTVYRATSNWVSYFQQATGQTGKNTNMGLNAKEPSTTTKKVNEGLLTRFPFNISNSTPQVNTTHDQYYTLNLEDRKLIPWYNITGGTRDVDDSWNHYYTYSYGNVTYSGTGHTNTGFPAWEQQLFVNTMYRAFIGSNHAPTLNVESPTDYAATNRIIPSYSDVLVSYTAEDYDLIDRNLYTSVAFKYKATGASAWTTKVVKPETLGTTGSIITDSYANPLPNGGDLEVTITAKDLSGAVVTKVITTKVVKVTANIDISRTLSSNVVSNQVDKDTAFTMTYSITPKSIAYQNGIDENDLVVKDIAFAETFPANLEVNLSDVSSLLLNPKLTGSLSTGYTLTGTLANIPFRKDGSLFKADPVSFTVKATPKQNGNYLLDKSSLDFKDFYVSGLTVQTDIDRTLQFPSFAIQAVTKLASLSLSDTIIALNDESKLIPVYTPDDATNKTLTWASADSKIVSVSSSGVIKGLAEGKTQITATATDGSGLIAVANVTVIAPGLNIVGPTTVNVNDTINLEAVLKTVGENVSTVSWALGTGQSGKAELAAAAGSLKSDLTGLNVGTVDVTVTITTDKTKTYTKTVSISVIQPIQLTLPSEIRIGKGTALQRDLWATALIVAPTNLASGIQSYTTWSSSQSAVATIGSANGVATGVAAGSTTITASYQKNAKSDPVTASTRLIVVELSGPAHVTIAKGKSAGLKSKLTVAPNDVSYDVLNNLKWSTDNACGCIAVDTSGNVTTTGSGTATVTVSYQQTITRPDGKTETVTIATKTIEIAVIDLGAPSTATIIQGKPTDLAELLNIAPDSVAPTVKESLAWTDNTADNTISVTGGGIATGSKPGTETITVTYTPSDGSDPITASVAIRVVPSLGSNSTMTVRYGKKGIDLAGLLPSELTADDLSHIYWSVSSTGSDRVRAASAKGTYDTAGTGEAQIVASYKDSSTGPALTSRTFTIKIVDLVLPTSLTLTIGDPAYNLLLTSNAVSLAIYPTSGTLYTTIKNNLKWSIVSSANAATVNSGLVTAKNAGSAVITVTYTPTDGDPITASINVLVKKANTTTPGKNRY</sequence>
<dbReference type="Proteomes" id="UP000310636">
    <property type="component" value="Unassembled WGS sequence"/>
</dbReference>
<comment type="caution">
    <text evidence="2">The sequence shown here is derived from an EMBL/GenBank/DDBJ whole genome shotgun (WGS) entry which is preliminary data.</text>
</comment>
<dbReference type="SUPFAM" id="SSF49373">
    <property type="entry name" value="Invasin/intimin cell-adhesion fragments"/>
    <property type="match status" value="2"/>
</dbReference>
<dbReference type="InterPro" id="IPR008964">
    <property type="entry name" value="Invasin/intimin_cell_adhesion"/>
</dbReference>
<feature type="domain" description="BIG2" evidence="1">
    <location>
        <begin position="999"/>
        <end position="1074"/>
    </location>
</feature>
<dbReference type="InterPro" id="IPR008999">
    <property type="entry name" value="Actin-crosslinking"/>
</dbReference>
<dbReference type="SMART" id="SM00635">
    <property type="entry name" value="BID_2"/>
    <property type="match status" value="5"/>
</dbReference>
<dbReference type="Pfam" id="PF02368">
    <property type="entry name" value="Big_2"/>
    <property type="match status" value="1"/>
</dbReference>
<dbReference type="SUPFAM" id="SSF50405">
    <property type="entry name" value="Actin-crosslinking proteins"/>
    <property type="match status" value="1"/>
</dbReference>
<dbReference type="CDD" id="cd00257">
    <property type="entry name" value="beta-trefoil_FSCN-like"/>
    <property type="match status" value="1"/>
</dbReference>
<dbReference type="Gene3D" id="2.80.10.50">
    <property type="match status" value="1"/>
</dbReference>
<evidence type="ECO:0000313" key="3">
    <source>
        <dbReference type="Proteomes" id="UP000310636"/>
    </source>
</evidence>
<accession>A0A4S4BPW1</accession>
<proteinExistence type="predicted"/>
<dbReference type="Gene3D" id="2.60.40.1080">
    <property type="match status" value="3"/>
</dbReference>
<gene>
    <name evidence="2" type="ORF">E6C55_17950</name>
</gene>
<feature type="domain" description="BIG2" evidence="1">
    <location>
        <begin position="1176"/>
        <end position="1255"/>
    </location>
</feature>
<protein>
    <submittedName>
        <fullName evidence="2">DUF5057 domain-containing protein</fullName>
    </submittedName>
</protein>
<reference evidence="2 3" key="1">
    <citation type="submission" date="2019-04" db="EMBL/GenBank/DDBJ databases">
        <title>Cohnella sp. nov. isolated from preserved vegetables.</title>
        <authorList>
            <person name="Lin S.-Y."/>
            <person name="Hung M.-H."/>
            <person name="Young C.-C."/>
        </authorList>
    </citation>
    <scope>NUCLEOTIDE SEQUENCE [LARGE SCALE GENOMIC DNA]</scope>
    <source>
        <strain evidence="2 3">CC-MHH1044</strain>
    </source>
</reference>
<feature type="domain" description="BIG2" evidence="1">
    <location>
        <begin position="1541"/>
        <end position="1624"/>
    </location>
</feature>
<dbReference type="EMBL" id="SSOB01000022">
    <property type="protein sequence ID" value="THF76945.1"/>
    <property type="molecule type" value="Genomic_DNA"/>
</dbReference>
<dbReference type="OrthoDB" id="38701at2"/>